<keyword evidence="1 3" id="KW-0597">Phosphoprotein</keyword>
<dbReference type="PRINTS" id="PR00038">
    <property type="entry name" value="HTHLUXR"/>
</dbReference>
<dbReference type="GO" id="GO:0003677">
    <property type="term" value="F:DNA binding"/>
    <property type="evidence" value="ECO:0007669"/>
    <property type="project" value="UniProtKB-KW"/>
</dbReference>
<feature type="region of interest" description="Disordered" evidence="4">
    <location>
        <begin position="213"/>
        <end position="237"/>
    </location>
</feature>
<dbReference type="GO" id="GO:0006355">
    <property type="term" value="P:regulation of DNA-templated transcription"/>
    <property type="evidence" value="ECO:0007669"/>
    <property type="project" value="InterPro"/>
</dbReference>
<dbReference type="InterPro" id="IPR058245">
    <property type="entry name" value="NreC/VraR/RcsB-like_REC"/>
</dbReference>
<dbReference type="InterPro" id="IPR039420">
    <property type="entry name" value="WalR-like"/>
</dbReference>
<dbReference type="SUPFAM" id="SSF46894">
    <property type="entry name" value="C-terminal effector domain of the bipartite response regulators"/>
    <property type="match status" value="1"/>
</dbReference>
<dbReference type="GO" id="GO:0000160">
    <property type="term" value="P:phosphorelay signal transduction system"/>
    <property type="evidence" value="ECO:0007669"/>
    <property type="project" value="InterPro"/>
</dbReference>
<evidence type="ECO:0000259" key="6">
    <source>
        <dbReference type="PROSITE" id="PS50110"/>
    </source>
</evidence>
<feature type="domain" description="HTH luxR-type" evidence="5">
    <location>
        <begin position="151"/>
        <end position="216"/>
    </location>
</feature>
<name>A0A6G8PZS8_9ACTN</name>
<keyword evidence="8" id="KW-1185">Reference proteome</keyword>
<evidence type="ECO:0000259" key="5">
    <source>
        <dbReference type="PROSITE" id="PS50043"/>
    </source>
</evidence>
<feature type="compositionally biased region" description="Low complexity" evidence="4">
    <location>
        <begin position="217"/>
        <end position="237"/>
    </location>
</feature>
<dbReference type="Pfam" id="PF00196">
    <property type="entry name" value="GerE"/>
    <property type="match status" value="1"/>
</dbReference>
<dbReference type="CDD" id="cd06170">
    <property type="entry name" value="LuxR_C_like"/>
    <property type="match status" value="1"/>
</dbReference>
<feature type="modified residue" description="4-aspartylphosphate" evidence="3">
    <location>
        <position position="67"/>
    </location>
</feature>
<evidence type="ECO:0000313" key="8">
    <source>
        <dbReference type="Proteomes" id="UP000502706"/>
    </source>
</evidence>
<dbReference type="PROSITE" id="PS50110">
    <property type="entry name" value="RESPONSE_REGULATORY"/>
    <property type="match status" value="1"/>
</dbReference>
<dbReference type="PANTHER" id="PTHR43214">
    <property type="entry name" value="TWO-COMPONENT RESPONSE REGULATOR"/>
    <property type="match status" value="1"/>
</dbReference>
<organism evidence="7 8">
    <name type="scientific">Rubrobacter marinus</name>
    <dbReference type="NCBI Taxonomy" id="2653852"/>
    <lineage>
        <taxon>Bacteria</taxon>
        <taxon>Bacillati</taxon>
        <taxon>Actinomycetota</taxon>
        <taxon>Rubrobacteria</taxon>
        <taxon>Rubrobacterales</taxon>
        <taxon>Rubrobacteraceae</taxon>
        <taxon>Rubrobacter</taxon>
    </lineage>
</organism>
<accession>A0A6G8PZS8</accession>
<dbReference type="CDD" id="cd17535">
    <property type="entry name" value="REC_NarL-like"/>
    <property type="match status" value="1"/>
</dbReference>
<proteinExistence type="predicted"/>
<reference evidence="7 8" key="1">
    <citation type="submission" date="2019-10" db="EMBL/GenBank/DDBJ databases">
        <title>Rubrobacter sp nov SCSIO 52915 isolated from a deep-sea sediment in the South China Sea.</title>
        <authorList>
            <person name="Chen R.W."/>
        </authorList>
    </citation>
    <scope>NUCLEOTIDE SEQUENCE [LARGE SCALE GENOMIC DNA]</scope>
    <source>
        <strain evidence="7 8">SCSIO 52915</strain>
    </source>
</reference>
<dbReference type="KEGG" id="rmar:GBA65_15645"/>
<dbReference type="Proteomes" id="UP000502706">
    <property type="component" value="Chromosome"/>
</dbReference>
<dbReference type="SMART" id="SM00421">
    <property type="entry name" value="HTH_LUXR"/>
    <property type="match status" value="1"/>
</dbReference>
<protein>
    <submittedName>
        <fullName evidence="7">Response regulator</fullName>
    </submittedName>
</protein>
<evidence type="ECO:0000256" key="1">
    <source>
        <dbReference type="ARBA" id="ARBA00022553"/>
    </source>
</evidence>
<evidence type="ECO:0000313" key="7">
    <source>
        <dbReference type="EMBL" id="QIN79729.1"/>
    </source>
</evidence>
<sequence>MSAGTTAKRNSGREIQALLVDDHPVTRFGIRSLLSTTEDLRVVGEAGDAEEAVRLTVRLKPDLVVLDLRLGKGDGMEVCREMKALPVPPRVLVHTALSGPDDLAAVAVAGADGYFHKGEEYLEFPGVVRRVCGGERVWFVDKEAEPRLDPRASRGPALTPKEREVFALMLKRYSNAEVARTLYMSLPTVKTHVKHILGKTGLKSRKELFLPPGARSTAPGAAARGQVARGVRTARTN</sequence>
<evidence type="ECO:0000256" key="3">
    <source>
        <dbReference type="PROSITE-ProRule" id="PRU00169"/>
    </source>
</evidence>
<evidence type="ECO:0000256" key="4">
    <source>
        <dbReference type="SAM" id="MobiDB-lite"/>
    </source>
</evidence>
<dbReference type="Pfam" id="PF00072">
    <property type="entry name" value="Response_reg"/>
    <property type="match status" value="1"/>
</dbReference>
<dbReference type="SUPFAM" id="SSF52172">
    <property type="entry name" value="CheY-like"/>
    <property type="match status" value="1"/>
</dbReference>
<dbReference type="InterPro" id="IPR011006">
    <property type="entry name" value="CheY-like_superfamily"/>
</dbReference>
<dbReference type="EMBL" id="CP045121">
    <property type="protein sequence ID" value="QIN79729.1"/>
    <property type="molecule type" value="Genomic_DNA"/>
</dbReference>
<dbReference type="InterPro" id="IPR000792">
    <property type="entry name" value="Tscrpt_reg_LuxR_C"/>
</dbReference>
<dbReference type="Gene3D" id="3.40.50.2300">
    <property type="match status" value="1"/>
</dbReference>
<dbReference type="InterPro" id="IPR001789">
    <property type="entry name" value="Sig_transdc_resp-reg_receiver"/>
</dbReference>
<gene>
    <name evidence="7" type="ORF">GBA65_15645</name>
</gene>
<keyword evidence="2" id="KW-0238">DNA-binding</keyword>
<dbReference type="PROSITE" id="PS50043">
    <property type="entry name" value="HTH_LUXR_2"/>
    <property type="match status" value="1"/>
</dbReference>
<dbReference type="AlphaFoldDB" id="A0A6G8PZS8"/>
<dbReference type="InterPro" id="IPR016032">
    <property type="entry name" value="Sig_transdc_resp-reg_C-effctor"/>
</dbReference>
<dbReference type="SMART" id="SM00448">
    <property type="entry name" value="REC"/>
    <property type="match status" value="1"/>
</dbReference>
<dbReference type="PANTHER" id="PTHR43214:SF43">
    <property type="entry name" value="TWO-COMPONENT RESPONSE REGULATOR"/>
    <property type="match status" value="1"/>
</dbReference>
<feature type="domain" description="Response regulatory" evidence="6">
    <location>
        <begin position="16"/>
        <end position="132"/>
    </location>
</feature>
<evidence type="ECO:0000256" key="2">
    <source>
        <dbReference type="ARBA" id="ARBA00023125"/>
    </source>
</evidence>